<dbReference type="NCBIfam" id="TIGR01901">
    <property type="entry name" value="adhes_NPXG"/>
    <property type="match status" value="1"/>
</dbReference>
<gene>
    <name evidence="5" type="ORF">MNB_SUP05-SYMBIONT-5-777</name>
</gene>
<dbReference type="InterPro" id="IPR011050">
    <property type="entry name" value="Pectin_lyase_fold/virulence"/>
</dbReference>
<dbReference type="AlphaFoldDB" id="A0A1W1E486"/>
<dbReference type="InterPro" id="IPR012334">
    <property type="entry name" value="Pectin_lyas_fold"/>
</dbReference>
<reference evidence="5" key="1">
    <citation type="submission" date="2016-10" db="EMBL/GenBank/DDBJ databases">
        <authorList>
            <person name="de Groot N.N."/>
        </authorList>
    </citation>
    <scope>NUCLEOTIDE SEQUENCE</scope>
</reference>
<protein>
    <submittedName>
        <fullName evidence="5">Filamentous haemagglutinin domain protein</fullName>
    </submittedName>
</protein>
<dbReference type="Gene3D" id="2.160.20.10">
    <property type="entry name" value="Single-stranded right-handed beta-helix, Pectin lyase-like"/>
    <property type="match status" value="1"/>
</dbReference>
<dbReference type="GO" id="GO:0005576">
    <property type="term" value="C:extracellular region"/>
    <property type="evidence" value="ECO:0007669"/>
    <property type="project" value="UniProtKB-SubCell"/>
</dbReference>
<dbReference type="InterPro" id="IPR008638">
    <property type="entry name" value="FhaB/CdiA-like_TPS"/>
</dbReference>
<evidence type="ECO:0000256" key="3">
    <source>
        <dbReference type="ARBA" id="ARBA00022729"/>
    </source>
</evidence>
<evidence type="ECO:0000313" key="5">
    <source>
        <dbReference type="EMBL" id="SFV88784.1"/>
    </source>
</evidence>
<keyword evidence="2" id="KW-0964">Secreted</keyword>
<evidence type="ECO:0000256" key="2">
    <source>
        <dbReference type="ARBA" id="ARBA00022525"/>
    </source>
</evidence>
<dbReference type="PANTHER" id="PTHR12338">
    <property type="entry name" value="AUTOTRANSPORTER"/>
    <property type="match status" value="1"/>
</dbReference>
<accession>A0A1W1E486</accession>
<dbReference type="SUPFAM" id="SSF51126">
    <property type="entry name" value="Pectin lyase-like"/>
    <property type="match status" value="1"/>
</dbReference>
<dbReference type="SMART" id="SM00912">
    <property type="entry name" value="Haemagg_act"/>
    <property type="match status" value="1"/>
</dbReference>
<evidence type="ECO:0000256" key="1">
    <source>
        <dbReference type="ARBA" id="ARBA00004613"/>
    </source>
</evidence>
<dbReference type="Pfam" id="PF05860">
    <property type="entry name" value="TPS"/>
    <property type="match status" value="1"/>
</dbReference>
<dbReference type="Pfam" id="PF18886">
    <property type="entry name" value="DUF5649"/>
    <property type="match status" value="2"/>
</dbReference>
<dbReference type="PANTHER" id="PTHR12338:SF8">
    <property type="entry name" value="HEME_HEMOPEXIN-BINDING PROTEIN"/>
    <property type="match status" value="1"/>
</dbReference>
<dbReference type="InterPro" id="IPR043709">
    <property type="entry name" value="DUF5649"/>
</dbReference>
<comment type="subcellular location">
    <subcellularLocation>
        <location evidence="1">Secreted</location>
    </subcellularLocation>
</comment>
<organism evidence="5">
    <name type="scientific">hydrothermal vent metagenome</name>
    <dbReference type="NCBI Taxonomy" id="652676"/>
    <lineage>
        <taxon>unclassified sequences</taxon>
        <taxon>metagenomes</taxon>
        <taxon>ecological metagenomes</taxon>
    </lineage>
</organism>
<evidence type="ECO:0000259" key="4">
    <source>
        <dbReference type="SMART" id="SM00912"/>
    </source>
</evidence>
<proteinExistence type="predicted"/>
<sequence length="859" mass="89208">MNYKINYLFGFTLAVVTHTSYALPTGGVVVSGNGTITTNGNNLAVNQGSHKAIIDWRGFGIANNERVDFYQPNSNSITLNRITGGDISHINGQLNANGKLFLVNSNGIVFGKNSQINVSGLLATTSQITNSDFNASNYKFANTNPNTQIINNGNISINDAGFASLVAPVVKNNGVITARLGKVVLSSADAFTLDLYGDGLIQFDVSKQVKNGFVGNSGKIISEGGLVVLVIEAKSASVKDGIIILAGGNSGEVLVSGELNAKKVKVLGNKVGLLSGTNIKSNAGEVLIGGNFQGKGSEQNAQYTYVDKNAKIEASNENGNGGKVIVWADKNTQFYGEIKATGNNGNGGFAEVSGKENLVFRGKVDLTSKGGKKGTLLLDPKNITIANGGTDVVDDNDMFAENSALNATFDANLIVTALDGANLVLQANNDITVNEAIDSSGGGIGDLTLLAGRSIAVNANIKLNGAFMATVNDENAVAANRDAGNAKFTLGGGRTIDTTTGNKNITIDYENGANGNDATGTMSLVGSLNAGSGNIILETTANDGGTTSYESIDVDGAIVANDLSITGNQISLNTVTLADDLILNAKGNVFQNAAWSVDGTTTLNAGTNNITLDNINNEFATLDLKAKNATIKDKNALILAASELTGDLNITTATGVEINGNITTNGKIDITGNTTLGGNLLSNGNNITLENVIFSGGVRAINSNGGNIKFTKITGTDNSRLRLLAGGENSISATGGTINGEVDVNELFISGKGGMLTGSLRSINPNNGRKAAQSIGTSPVPHSGDFTFNGYRIIGREVEGESKRRFSMPVISKLSSNKDDLLFVMSNSLSKYTPENLDITSSGISLFSNNKNKDENENK</sequence>
<dbReference type="InterPro" id="IPR050909">
    <property type="entry name" value="Bact_Autotransporter_VF"/>
</dbReference>
<keyword evidence="3" id="KW-0732">Signal</keyword>
<name>A0A1W1E486_9ZZZZ</name>
<feature type="domain" description="Filamentous haemagglutinin FhaB/tRNA nuclease CdiA-like TPS" evidence="4">
    <location>
        <begin position="20"/>
        <end position="132"/>
    </location>
</feature>
<dbReference type="EMBL" id="FPHZ01000178">
    <property type="protein sequence ID" value="SFV88784.1"/>
    <property type="molecule type" value="Genomic_DNA"/>
</dbReference>